<name>A0A7J8NTL5_GOSRA</name>
<gene>
    <name evidence="1" type="ORF">Gorai_022505</name>
</gene>
<dbReference type="EMBL" id="JABEZZ010000002">
    <property type="protein sequence ID" value="MBA0580278.1"/>
    <property type="molecule type" value="Genomic_DNA"/>
</dbReference>
<sequence length="54" mass="6084">LINKRLFYLIGPLKVDWAIPETENAAFFYFEGGGEEDVSADSVAIWIIVNRPPT</sequence>
<evidence type="ECO:0000313" key="2">
    <source>
        <dbReference type="Proteomes" id="UP000593578"/>
    </source>
</evidence>
<organism evidence="1 2">
    <name type="scientific">Gossypium raimondii</name>
    <name type="common">Peruvian cotton</name>
    <name type="synonym">Gossypium klotzschianum subsp. raimondii</name>
    <dbReference type="NCBI Taxonomy" id="29730"/>
    <lineage>
        <taxon>Eukaryota</taxon>
        <taxon>Viridiplantae</taxon>
        <taxon>Streptophyta</taxon>
        <taxon>Embryophyta</taxon>
        <taxon>Tracheophyta</taxon>
        <taxon>Spermatophyta</taxon>
        <taxon>Magnoliopsida</taxon>
        <taxon>eudicotyledons</taxon>
        <taxon>Gunneridae</taxon>
        <taxon>Pentapetalae</taxon>
        <taxon>rosids</taxon>
        <taxon>malvids</taxon>
        <taxon>Malvales</taxon>
        <taxon>Malvaceae</taxon>
        <taxon>Malvoideae</taxon>
        <taxon>Gossypium</taxon>
    </lineage>
</organism>
<dbReference type="Proteomes" id="UP000593578">
    <property type="component" value="Unassembled WGS sequence"/>
</dbReference>
<protein>
    <submittedName>
        <fullName evidence="1">Uncharacterized protein</fullName>
    </submittedName>
</protein>
<comment type="caution">
    <text evidence="1">The sequence shown here is derived from an EMBL/GenBank/DDBJ whole genome shotgun (WGS) entry which is preliminary data.</text>
</comment>
<reference evidence="1 2" key="1">
    <citation type="journal article" date="2019" name="Genome Biol. Evol.">
        <title>Insights into the evolution of the New World diploid cottons (Gossypium, subgenus Houzingenia) based on genome sequencing.</title>
        <authorList>
            <person name="Grover C.E."/>
            <person name="Arick M.A. 2nd"/>
            <person name="Thrash A."/>
            <person name="Conover J.L."/>
            <person name="Sanders W.S."/>
            <person name="Peterson D.G."/>
            <person name="Frelichowski J.E."/>
            <person name="Scheffler J.A."/>
            <person name="Scheffler B.E."/>
            <person name="Wendel J.F."/>
        </authorList>
    </citation>
    <scope>NUCLEOTIDE SEQUENCE [LARGE SCALE GENOMIC DNA]</scope>
    <source>
        <strain evidence="1">8</strain>
        <tissue evidence="1">Leaf</tissue>
    </source>
</reference>
<dbReference type="AlphaFoldDB" id="A0A7J8NTL5"/>
<proteinExistence type="predicted"/>
<feature type="non-terminal residue" evidence="1">
    <location>
        <position position="1"/>
    </location>
</feature>
<accession>A0A7J8NTL5</accession>
<evidence type="ECO:0000313" key="1">
    <source>
        <dbReference type="EMBL" id="MBA0580278.1"/>
    </source>
</evidence>